<sequence length="353" mass="40340">MSYVEILKAVFPLLDGTDLASCMQVCKQWRDIAQDDYFWKRLSAKRWPSICKRPNPPTVTYYKLYQTFYKHQRQQTLLPPRLSFDNLEFFIDIWTGDKLIFSEVVSGPVLQTGMKNLPPGICDWLRFHLEGPDYKMILPVKPRFKALLSETVSISVLVGRKDNNKVACIINKSVFDYVDRTAYRAMAFDCLGFSPAHPFVPGIRAWISLLFTDDKNDSVIDVFGIEIDFYEAAKSRDEHLLFVVVCDLAISFVLPALEAICSTYFNVSGKRTAQELVNFQLANSSVLPNGKPILSIVVSSQDHAPLVVLLVNLQSVENPYHKYTYYFAKNSSKVAKTLSAEPRIKYHWIEPII</sequence>
<dbReference type="OrthoDB" id="192402at2759"/>
<gene>
    <name evidence="2" type="ORF">SADUNF_Sadunf17G0090400</name>
</gene>
<name>A0A835J5C0_9ROSI</name>
<accession>A0A835J5C0</accession>
<protein>
    <recommendedName>
        <fullName evidence="1">F-box domain-containing protein</fullName>
    </recommendedName>
</protein>
<dbReference type="Proteomes" id="UP000657918">
    <property type="component" value="Unassembled WGS sequence"/>
</dbReference>
<dbReference type="SMART" id="SM00256">
    <property type="entry name" value="FBOX"/>
    <property type="match status" value="1"/>
</dbReference>
<evidence type="ECO:0000313" key="2">
    <source>
        <dbReference type="EMBL" id="KAF9663808.1"/>
    </source>
</evidence>
<dbReference type="SUPFAM" id="SSF81383">
    <property type="entry name" value="F-box domain"/>
    <property type="match status" value="1"/>
</dbReference>
<reference evidence="2 3" key="1">
    <citation type="submission" date="2020-10" db="EMBL/GenBank/DDBJ databases">
        <title>Plant Genome Project.</title>
        <authorList>
            <person name="Zhang R.-G."/>
        </authorList>
    </citation>
    <scope>NUCLEOTIDE SEQUENCE [LARGE SCALE GENOMIC DNA]</scope>
    <source>
        <strain evidence="2">FAFU-HL-1</strain>
        <tissue evidence="2">Leaf</tissue>
    </source>
</reference>
<dbReference type="InterPro" id="IPR036047">
    <property type="entry name" value="F-box-like_dom_sf"/>
</dbReference>
<dbReference type="Pfam" id="PF12937">
    <property type="entry name" value="F-box-like"/>
    <property type="match status" value="1"/>
</dbReference>
<dbReference type="Gene3D" id="1.20.1280.50">
    <property type="match status" value="1"/>
</dbReference>
<feature type="domain" description="F-box" evidence="1">
    <location>
        <begin position="1"/>
        <end position="42"/>
    </location>
</feature>
<dbReference type="PANTHER" id="PTHR47722:SF1">
    <property type="entry name" value="F-BOX DOMAIN CONTAINING PROTEIN, EXPRESSED"/>
    <property type="match status" value="1"/>
</dbReference>
<dbReference type="InterPro" id="IPR001810">
    <property type="entry name" value="F-box_dom"/>
</dbReference>
<proteinExistence type="predicted"/>
<evidence type="ECO:0000313" key="3">
    <source>
        <dbReference type="Proteomes" id="UP000657918"/>
    </source>
</evidence>
<dbReference type="AlphaFoldDB" id="A0A835J5C0"/>
<dbReference type="InterPro" id="IPR044207">
    <property type="entry name" value="At5g39250-like"/>
</dbReference>
<comment type="caution">
    <text evidence="2">The sequence shown here is derived from an EMBL/GenBank/DDBJ whole genome shotgun (WGS) entry which is preliminary data.</text>
</comment>
<keyword evidence="3" id="KW-1185">Reference proteome</keyword>
<dbReference type="PROSITE" id="PS50181">
    <property type="entry name" value="FBOX"/>
    <property type="match status" value="1"/>
</dbReference>
<dbReference type="PANTHER" id="PTHR47722">
    <property type="entry name" value="EXPRESSED PROTEIN"/>
    <property type="match status" value="1"/>
</dbReference>
<evidence type="ECO:0000259" key="1">
    <source>
        <dbReference type="PROSITE" id="PS50181"/>
    </source>
</evidence>
<organism evidence="2 3">
    <name type="scientific">Salix dunnii</name>
    <dbReference type="NCBI Taxonomy" id="1413687"/>
    <lineage>
        <taxon>Eukaryota</taxon>
        <taxon>Viridiplantae</taxon>
        <taxon>Streptophyta</taxon>
        <taxon>Embryophyta</taxon>
        <taxon>Tracheophyta</taxon>
        <taxon>Spermatophyta</taxon>
        <taxon>Magnoliopsida</taxon>
        <taxon>eudicotyledons</taxon>
        <taxon>Gunneridae</taxon>
        <taxon>Pentapetalae</taxon>
        <taxon>rosids</taxon>
        <taxon>fabids</taxon>
        <taxon>Malpighiales</taxon>
        <taxon>Salicaceae</taxon>
        <taxon>Saliceae</taxon>
        <taxon>Salix</taxon>
    </lineage>
</organism>
<dbReference type="EMBL" id="JADGMS010000017">
    <property type="protein sequence ID" value="KAF9663808.1"/>
    <property type="molecule type" value="Genomic_DNA"/>
</dbReference>